<keyword evidence="4" id="KW-0418">Kinase</keyword>
<dbReference type="InterPro" id="IPR035919">
    <property type="entry name" value="EAL_sf"/>
</dbReference>
<dbReference type="PANTHER" id="PTHR44757:SF2">
    <property type="entry name" value="BIOFILM ARCHITECTURE MAINTENANCE PROTEIN MBAA"/>
    <property type="match status" value="1"/>
</dbReference>
<dbReference type="PROSITE" id="PS50110">
    <property type="entry name" value="RESPONSE_REGULATORY"/>
    <property type="match status" value="1"/>
</dbReference>
<feature type="domain" description="PAC" evidence="11">
    <location>
        <begin position="717"/>
        <end position="769"/>
    </location>
</feature>
<proteinExistence type="predicted"/>
<dbReference type="InterPro" id="IPR000014">
    <property type="entry name" value="PAS"/>
</dbReference>
<dbReference type="InterPro" id="IPR006189">
    <property type="entry name" value="CHASE_dom"/>
</dbReference>
<evidence type="ECO:0000256" key="3">
    <source>
        <dbReference type="ARBA" id="ARBA00022692"/>
    </source>
</evidence>
<evidence type="ECO:0000256" key="2">
    <source>
        <dbReference type="ARBA" id="ARBA00022679"/>
    </source>
</evidence>
<evidence type="ECO:0000259" key="14">
    <source>
        <dbReference type="PROSITE" id="PS50887"/>
    </source>
</evidence>
<dbReference type="SMART" id="SM00052">
    <property type="entry name" value="EAL"/>
    <property type="match status" value="1"/>
</dbReference>
<gene>
    <name evidence="15" type="ORF">GPA24_04120</name>
</gene>
<accession>A0ABX1NS59</accession>
<protein>
    <submittedName>
        <fullName evidence="15">EAL domain-containing protein</fullName>
    </submittedName>
</protein>
<reference evidence="15 16" key="1">
    <citation type="submission" date="2019-12" db="EMBL/GenBank/DDBJ databases">
        <title>Comparative genomics gives insights into the taxonomy of the Azoarcus-Aromatoleum group and reveals separate origins of nif in the plant-associated Azoarcus and non-plant-associated Aromatoleum sub-groups.</title>
        <authorList>
            <person name="Lafos M."/>
            <person name="Maluk M."/>
            <person name="Batista M."/>
            <person name="Junghare M."/>
            <person name="Carmona M."/>
            <person name="Faoro H."/>
            <person name="Cruz L.M."/>
            <person name="Battistoni F."/>
            <person name="De Souza E."/>
            <person name="Pedrosa F."/>
            <person name="Chen W.-M."/>
            <person name="Poole P.S."/>
            <person name="Dixon R.A."/>
            <person name="James E.K."/>
        </authorList>
    </citation>
    <scope>NUCLEOTIDE SEQUENCE [LARGE SCALE GENOMIC DNA]</scope>
    <source>
        <strain evidence="15 16">PbN1</strain>
    </source>
</reference>
<evidence type="ECO:0000256" key="8">
    <source>
        <dbReference type="SAM" id="Phobius"/>
    </source>
</evidence>
<dbReference type="InterPro" id="IPR001610">
    <property type="entry name" value="PAC"/>
</dbReference>
<dbReference type="SMART" id="SM00267">
    <property type="entry name" value="GGDEF"/>
    <property type="match status" value="1"/>
</dbReference>
<dbReference type="InterPro" id="IPR001633">
    <property type="entry name" value="EAL_dom"/>
</dbReference>
<feature type="modified residue" description="4-aspartylphosphate" evidence="7">
    <location>
        <position position="1261"/>
    </location>
</feature>
<sequence>MAAVAPDAAPASRDDDGRMGLRRVNLVVGAVFAAAMALGGTLIYQADASRMDDRRAIALDRTVDHAHAIEALVERALSATHALAALVRQGRGVVDDFPGVAAGMLPVYKGISGLVLAPDGVVAQIFPLGGNERVAGIDILGDPLRRPEAMAALELRRPVLAGPLPLSRGASGFIGRLPVFFGSGADERFWGFVTVALPLDGLLGAAHLGQMGEAGYAYELVRIDPAGSEPAILARYAKAPLVDPVVRELEIGSGKWVLRVAPVDGWRSWLRTLLEGLLVLLASGLVAYQANILLRQPLTLRREVGRRTRELAEANHSLETKIAERGRAQDALRRLNRVLRVLSQGNGALVRAEDEAALLGDVCRILVDSGGYRVVWAGLLDADEAAMRAATIVPADALDAARLAWSGADAEGSQGFVGRAITERRPVLCSNLRDDALYRSVADGLAQCDCHTGLALPLTLNAQVFGVLVLHAHAYEVFDADEIAVLEELACDLGYGIANLRTRHAHKEAADRLTESEERFRAISGSAQDAIIMIDAAGRIGYWNPAAERIFGFTAAEAIGQEVHVLLAGEDGGDTARRALTAFRAQGEGPVVGKLLELTARRRDGSAFPVELSVSALQLHGEWHAVGVVRDISYRRESEEALLLRDRAIESSGDGIMISSAELHDYPFTYVNPAFERITGFSAAEAVGHNGRFLLGKDMQQVGLDEIRLALREGRDGRAELRNYRKDGSQFWIELSVSPVRNRVGQVTHFVSVMHEVTERKRYEEELEHLANHDELTGLPNRNLLADRLDQAIAQAARDGSEVAVLAVDLDNFRLVNDGLGHTCADQVLHAMGVRLLSCVREGDTAARMGSDEFVLVLPGVGADEAAYVVQQRIQVETTRPLDVDGQELVVSCSIGISLYPRDGGDRHTLMRNADAAMHAMKAAGRNGFRFFTAEMNRRVDQRLTMERELRQALAGGELLLHYQPQVDLVSGRITGAEALVRWQHPQRGLLTPVEFIPLAEETGLIVPIGEWVLGEACRQNQAWHTAGLAAGRIAVNLSARQLGETDLIALTGRVLAESGMTPARLEFELTESMAMQDVDKVMRVLCELKQLGVRTSLDDFGTGYSSLSYLQRFSVAALKIDRSFVHEVEADPGNAAMVATIIAMAHNLGLKTIAEGVETAAELAWLRAHRCDEIQGYHFSRPLPAAEYALLLREQRTLAPATGGGEEAARTLLLVDDEPNVMAALRRQLRTEGYRILIANSAREGLELLALNTVQVILCDQRMPEMTGTEFFFRVKQLHPDTVRIILSGYTELQSVTDAINQGAIYKFLTKPWDDEALRETVRQAFRMQEYNRRSPGLLSAG</sequence>
<dbReference type="Proteomes" id="UP000633943">
    <property type="component" value="Unassembled WGS sequence"/>
</dbReference>
<feature type="transmembrane region" description="Helical" evidence="8">
    <location>
        <begin position="24"/>
        <end position="44"/>
    </location>
</feature>
<evidence type="ECO:0000259" key="9">
    <source>
        <dbReference type="PROSITE" id="PS50110"/>
    </source>
</evidence>
<dbReference type="CDD" id="cd00130">
    <property type="entry name" value="PAS"/>
    <property type="match status" value="2"/>
</dbReference>
<dbReference type="Gene3D" id="3.30.70.270">
    <property type="match status" value="1"/>
</dbReference>
<dbReference type="InterPro" id="IPR052155">
    <property type="entry name" value="Biofilm_reg_signaling"/>
</dbReference>
<dbReference type="Pfam" id="PF13185">
    <property type="entry name" value="GAF_2"/>
    <property type="match status" value="1"/>
</dbReference>
<dbReference type="SMART" id="SM00086">
    <property type="entry name" value="PAC"/>
    <property type="match status" value="2"/>
</dbReference>
<dbReference type="CDD" id="cd01949">
    <property type="entry name" value="GGDEF"/>
    <property type="match status" value="1"/>
</dbReference>
<dbReference type="CDD" id="cd17569">
    <property type="entry name" value="REC_HupR-like"/>
    <property type="match status" value="1"/>
</dbReference>
<dbReference type="InterPro" id="IPR011006">
    <property type="entry name" value="CheY-like_superfamily"/>
</dbReference>
<evidence type="ECO:0000259" key="13">
    <source>
        <dbReference type="PROSITE" id="PS50883"/>
    </source>
</evidence>
<dbReference type="Gene3D" id="3.30.450.20">
    <property type="entry name" value="PAS domain"/>
    <property type="match status" value="2"/>
</dbReference>
<comment type="subcellular location">
    <subcellularLocation>
        <location evidence="1">Membrane</location>
    </subcellularLocation>
</comment>
<feature type="domain" description="PAS" evidence="10">
    <location>
        <begin position="647"/>
        <end position="714"/>
    </location>
</feature>
<comment type="caution">
    <text evidence="15">The sequence shown here is derived from an EMBL/GenBank/DDBJ whole genome shotgun (WGS) entry which is preliminary data.</text>
</comment>
<evidence type="ECO:0000256" key="5">
    <source>
        <dbReference type="ARBA" id="ARBA00022989"/>
    </source>
</evidence>
<dbReference type="SUPFAM" id="SSF55073">
    <property type="entry name" value="Nucleotide cyclase"/>
    <property type="match status" value="1"/>
</dbReference>
<feature type="domain" description="PAC" evidence="11">
    <location>
        <begin position="594"/>
        <end position="644"/>
    </location>
</feature>
<dbReference type="NCBIfam" id="TIGR00254">
    <property type="entry name" value="GGDEF"/>
    <property type="match status" value="1"/>
</dbReference>
<dbReference type="InterPro" id="IPR000160">
    <property type="entry name" value="GGDEF_dom"/>
</dbReference>
<dbReference type="InterPro" id="IPR042240">
    <property type="entry name" value="CHASE_sf"/>
</dbReference>
<dbReference type="InterPro" id="IPR003018">
    <property type="entry name" value="GAF"/>
</dbReference>
<feature type="domain" description="CHASE" evidence="12">
    <location>
        <begin position="118"/>
        <end position="224"/>
    </location>
</feature>
<dbReference type="PROSITE" id="PS50113">
    <property type="entry name" value="PAC"/>
    <property type="match status" value="2"/>
</dbReference>
<keyword evidence="7" id="KW-0597">Phosphoprotein</keyword>
<evidence type="ECO:0000256" key="4">
    <source>
        <dbReference type="ARBA" id="ARBA00022777"/>
    </source>
</evidence>
<dbReference type="Pfam" id="PF00563">
    <property type="entry name" value="EAL"/>
    <property type="match status" value="1"/>
</dbReference>
<dbReference type="InterPro" id="IPR043128">
    <property type="entry name" value="Rev_trsase/Diguanyl_cyclase"/>
</dbReference>
<feature type="domain" description="Response regulatory" evidence="9">
    <location>
        <begin position="1212"/>
        <end position="1327"/>
    </location>
</feature>
<keyword evidence="2" id="KW-0808">Transferase</keyword>
<keyword evidence="3 8" id="KW-0812">Transmembrane</keyword>
<dbReference type="Pfam" id="PF00989">
    <property type="entry name" value="PAS"/>
    <property type="match status" value="1"/>
</dbReference>
<dbReference type="InterPro" id="IPR013767">
    <property type="entry name" value="PAS_fold"/>
</dbReference>
<dbReference type="Pfam" id="PF00072">
    <property type="entry name" value="Response_reg"/>
    <property type="match status" value="1"/>
</dbReference>
<keyword evidence="16" id="KW-1185">Reference proteome</keyword>
<dbReference type="Pfam" id="PF00990">
    <property type="entry name" value="GGDEF"/>
    <property type="match status" value="1"/>
</dbReference>
<dbReference type="EMBL" id="WTVP01000007">
    <property type="protein sequence ID" value="NMG14738.1"/>
    <property type="molecule type" value="Genomic_DNA"/>
</dbReference>
<feature type="domain" description="PAS" evidence="10">
    <location>
        <begin position="516"/>
        <end position="571"/>
    </location>
</feature>
<evidence type="ECO:0000256" key="7">
    <source>
        <dbReference type="PROSITE-ProRule" id="PRU00169"/>
    </source>
</evidence>
<dbReference type="InterPro" id="IPR029016">
    <property type="entry name" value="GAF-like_dom_sf"/>
</dbReference>
<organism evidence="15 16">
    <name type="scientific">Aromatoleum bremense</name>
    <dbReference type="NCBI Taxonomy" id="76115"/>
    <lineage>
        <taxon>Bacteria</taxon>
        <taxon>Pseudomonadati</taxon>
        <taxon>Pseudomonadota</taxon>
        <taxon>Betaproteobacteria</taxon>
        <taxon>Rhodocyclales</taxon>
        <taxon>Rhodocyclaceae</taxon>
        <taxon>Aromatoleum</taxon>
    </lineage>
</organism>
<dbReference type="SUPFAM" id="SSF55785">
    <property type="entry name" value="PYP-like sensor domain (PAS domain)"/>
    <property type="match status" value="2"/>
</dbReference>
<feature type="domain" description="EAL" evidence="13">
    <location>
        <begin position="943"/>
        <end position="1197"/>
    </location>
</feature>
<name>A0ABX1NS59_9RHOO</name>
<evidence type="ECO:0000256" key="6">
    <source>
        <dbReference type="ARBA" id="ARBA00023136"/>
    </source>
</evidence>
<dbReference type="PROSITE" id="PS50839">
    <property type="entry name" value="CHASE"/>
    <property type="match status" value="1"/>
</dbReference>
<evidence type="ECO:0000259" key="10">
    <source>
        <dbReference type="PROSITE" id="PS50112"/>
    </source>
</evidence>
<evidence type="ECO:0000256" key="1">
    <source>
        <dbReference type="ARBA" id="ARBA00004370"/>
    </source>
</evidence>
<dbReference type="Pfam" id="PF03924">
    <property type="entry name" value="CHASE"/>
    <property type="match status" value="1"/>
</dbReference>
<dbReference type="InterPro" id="IPR035965">
    <property type="entry name" value="PAS-like_dom_sf"/>
</dbReference>
<dbReference type="Gene3D" id="3.20.20.450">
    <property type="entry name" value="EAL domain"/>
    <property type="match status" value="1"/>
</dbReference>
<dbReference type="CDD" id="cd01948">
    <property type="entry name" value="EAL"/>
    <property type="match status" value="1"/>
</dbReference>
<dbReference type="InterPro" id="IPR000700">
    <property type="entry name" value="PAS-assoc_C"/>
</dbReference>
<dbReference type="PANTHER" id="PTHR44757">
    <property type="entry name" value="DIGUANYLATE CYCLASE DGCP"/>
    <property type="match status" value="1"/>
</dbReference>
<evidence type="ECO:0000259" key="12">
    <source>
        <dbReference type="PROSITE" id="PS50839"/>
    </source>
</evidence>
<dbReference type="Gene3D" id="3.40.50.2300">
    <property type="match status" value="1"/>
</dbReference>
<dbReference type="Gene3D" id="3.30.450.350">
    <property type="entry name" value="CHASE domain"/>
    <property type="match status" value="1"/>
</dbReference>
<dbReference type="SMART" id="SM00091">
    <property type="entry name" value="PAS"/>
    <property type="match status" value="2"/>
</dbReference>
<evidence type="ECO:0000313" key="16">
    <source>
        <dbReference type="Proteomes" id="UP000633943"/>
    </source>
</evidence>
<dbReference type="RefSeq" id="WP_169201502.1">
    <property type="nucleotide sequence ID" value="NZ_CP059467.1"/>
</dbReference>
<dbReference type="PROSITE" id="PS50883">
    <property type="entry name" value="EAL"/>
    <property type="match status" value="1"/>
</dbReference>
<dbReference type="Pfam" id="PF13426">
    <property type="entry name" value="PAS_9"/>
    <property type="match status" value="1"/>
</dbReference>
<dbReference type="SUPFAM" id="SSF141868">
    <property type="entry name" value="EAL domain-like"/>
    <property type="match status" value="1"/>
</dbReference>
<dbReference type="SUPFAM" id="SSF52172">
    <property type="entry name" value="CheY-like"/>
    <property type="match status" value="1"/>
</dbReference>
<dbReference type="InterPro" id="IPR029787">
    <property type="entry name" value="Nucleotide_cyclase"/>
</dbReference>
<dbReference type="SUPFAM" id="SSF55781">
    <property type="entry name" value="GAF domain-like"/>
    <property type="match status" value="1"/>
</dbReference>
<dbReference type="NCBIfam" id="TIGR00229">
    <property type="entry name" value="sensory_box"/>
    <property type="match status" value="2"/>
</dbReference>
<keyword evidence="5 8" id="KW-1133">Transmembrane helix</keyword>
<evidence type="ECO:0000259" key="11">
    <source>
        <dbReference type="PROSITE" id="PS50113"/>
    </source>
</evidence>
<keyword evidence="6 8" id="KW-0472">Membrane</keyword>
<dbReference type="InterPro" id="IPR001789">
    <property type="entry name" value="Sig_transdc_resp-reg_receiver"/>
</dbReference>
<evidence type="ECO:0000313" key="15">
    <source>
        <dbReference type="EMBL" id="NMG14738.1"/>
    </source>
</evidence>
<dbReference type="SMART" id="SM00448">
    <property type="entry name" value="REC"/>
    <property type="match status" value="1"/>
</dbReference>
<feature type="domain" description="GGDEF" evidence="14">
    <location>
        <begin position="801"/>
        <end position="934"/>
    </location>
</feature>
<dbReference type="PROSITE" id="PS50887">
    <property type="entry name" value="GGDEF"/>
    <property type="match status" value="1"/>
</dbReference>
<dbReference type="PROSITE" id="PS50112">
    <property type="entry name" value="PAS"/>
    <property type="match status" value="2"/>
</dbReference>
<dbReference type="Gene3D" id="3.30.450.40">
    <property type="match status" value="1"/>
</dbReference>
<dbReference type="SMART" id="SM01079">
    <property type="entry name" value="CHASE"/>
    <property type="match status" value="1"/>
</dbReference>